<accession>A0A154UYY7</accession>
<feature type="compositionally biased region" description="Low complexity" evidence="1">
    <location>
        <begin position="41"/>
        <end position="52"/>
    </location>
</feature>
<evidence type="ECO:0000256" key="2">
    <source>
        <dbReference type="SAM" id="SignalP"/>
    </source>
</evidence>
<sequence>MPSTTHSTRPSRLRRRAGTVAAAAAVALSATVGLGIAPASAAPSTTHAAESSVSTSPAGDPTESKVATQMYTFTTHWTPVSRGGQNVESFMVAGPSNKWVNGADRPSFHYCETFPNYRNNLDTDSHVNVFIPSEYGTSVVSFPNPNCEGQFVDGFGQIDTVHHSWTLFTRHAPTWRR</sequence>
<dbReference type="RefSeq" id="WP_063072249.1">
    <property type="nucleotide sequence ID" value="NZ_LQXA01000044.1"/>
</dbReference>
<dbReference type="AlphaFoldDB" id="A0A154UYY7"/>
<evidence type="ECO:0000256" key="1">
    <source>
        <dbReference type="SAM" id="MobiDB-lite"/>
    </source>
</evidence>
<dbReference type="OrthoDB" id="5122603at2"/>
<proteinExistence type="predicted"/>
<dbReference type="Proteomes" id="UP000076218">
    <property type="component" value="Unassembled WGS sequence"/>
</dbReference>
<name>A0A154UYY7_9MICO</name>
<dbReference type="EMBL" id="LQXA01000044">
    <property type="protein sequence ID" value="KZC94350.1"/>
    <property type="molecule type" value="Genomic_DNA"/>
</dbReference>
<comment type="caution">
    <text evidence="3">The sequence shown here is derived from an EMBL/GenBank/DDBJ whole genome shotgun (WGS) entry which is preliminary data.</text>
</comment>
<organism evidence="3 4">
    <name type="scientific">Clavibacter tessellarius</name>
    <dbReference type="NCBI Taxonomy" id="31965"/>
    <lineage>
        <taxon>Bacteria</taxon>
        <taxon>Bacillati</taxon>
        <taxon>Actinomycetota</taxon>
        <taxon>Actinomycetes</taxon>
        <taxon>Micrococcales</taxon>
        <taxon>Microbacteriaceae</taxon>
        <taxon>Clavibacter</taxon>
    </lineage>
</organism>
<gene>
    <name evidence="3" type="ORF">AWH51_13610</name>
</gene>
<keyword evidence="2" id="KW-0732">Signal</keyword>
<feature type="region of interest" description="Disordered" evidence="1">
    <location>
        <begin position="41"/>
        <end position="63"/>
    </location>
</feature>
<reference evidence="3 4" key="1">
    <citation type="submission" date="2016-01" db="EMBL/GenBank/DDBJ databases">
        <title>Draft genome sequence of Clavibacter michiganensis subsp. tessellarius DOAB 609.</title>
        <authorList>
            <person name="Tambong J.T."/>
        </authorList>
    </citation>
    <scope>NUCLEOTIDE SEQUENCE [LARGE SCALE GENOMIC DNA]</scope>
    <source>
        <strain evidence="3 4">DOAB 609</strain>
    </source>
</reference>
<feature type="signal peptide" evidence="2">
    <location>
        <begin position="1"/>
        <end position="41"/>
    </location>
</feature>
<evidence type="ECO:0000313" key="4">
    <source>
        <dbReference type="Proteomes" id="UP000076218"/>
    </source>
</evidence>
<feature type="chain" id="PRO_5007601341" evidence="2">
    <location>
        <begin position="42"/>
        <end position="177"/>
    </location>
</feature>
<evidence type="ECO:0000313" key="3">
    <source>
        <dbReference type="EMBL" id="KZC94350.1"/>
    </source>
</evidence>
<protein>
    <submittedName>
        <fullName evidence="3">Uncharacterized protein</fullName>
    </submittedName>
</protein>